<comment type="caution">
    <text evidence="11">The sequence shown here is derived from an EMBL/GenBank/DDBJ whole genome shotgun (WGS) entry which is preliminary data.</text>
</comment>
<keyword evidence="2 8" id="KW-0812">Transmembrane</keyword>
<dbReference type="Gene3D" id="3.40.50.300">
    <property type="entry name" value="P-loop containing nucleotide triphosphate hydrolases"/>
    <property type="match status" value="1"/>
</dbReference>
<dbReference type="InterPro" id="IPR011527">
    <property type="entry name" value="ABC1_TM_dom"/>
</dbReference>
<keyword evidence="3" id="KW-0547">Nucleotide-binding</keyword>
<dbReference type="InterPro" id="IPR027417">
    <property type="entry name" value="P-loop_NTPase"/>
</dbReference>
<organism evidence="11 12">
    <name type="scientific">Streptomyces daqingensis</name>
    <dbReference type="NCBI Taxonomy" id="1472640"/>
    <lineage>
        <taxon>Bacteria</taxon>
        <taxon>Bacillati</taxon>
        <taxon>Actinomycetota</taxon>
        <taxon>Actinomycetes</taxon>
        <taxon>Kitasatosporales</taxon>
        <taxon>Streptomycetaceae</taxon>
        <taxon>Streptomyces</taxon>
    </lineage>
</organism>
<dbReference type="PANTHER" id="PTHR24221:SF654">
    <property type="entry name" value="ATP-BINDING CASSETTE SUB-FAMILY B MEMBER 6"/>
    <property type="match status" value="1"/>
</dbReference>
<dbReference type="NCBIfam" id="TIGR03797">
    <property type="entry name" value="NHLM_micro_ABC2"/>
    <property type="match status" value="1"/>
</dbReference>
<evidence type="ECO:0000256" key="4">
    <source>
        <dbReference type="ARBA" id="ARBA00022840"/>
    </source>
</evidence>
<dbReference type="SMART" id="SM00382">
    <property type="entry name" value="AAA"/>
    <property type="match status" value="1"/>
</dbReference>
<dbReference type="Pfam" id="PF00005">
    <property type="entry name" value="ABC_tran"/>
    <property type="match status" value="1"/>
</dbReference>
<name>A0ABQ2M1W3_9ACTN</name>
<gene>
    <name evidence="11" type="ORF">GCM10012287_14930</name>
</gene>
<dbReference type="PROSITE" id="PS50929">
    <property type="entry name" value="ABC_TM1F"/>
    <property type="match status" value="1"/>
</dbReference>
<feature type="domain" description="ABC transmembrane type-1" evidence="10">
    <location>
        <begin position="514"/>
        <end position="792"/>
    </location>
</feature>
<dbReference type="Proteomes" id="UP000631535">
    <property type="component" value="Unassembled WGS sequence"/>
</dbReference>
<evidence type="ECO:0000256" key="6">
    <source>
        <dbReference type="ARBA" id="ARBA00023136"/>
    </source>
</evidence>
<keyword evidence="12" id="KW-1185">Reference proteome</keyword>
<feature type="transmembrane region" description="Helical" evidence="8">
    <location>
        <begin position="652"/>
        <end position="671"/>
    </location>
</feature>
<dbReference type="PROSITE" id="PS00211">
    <property type="entry name" value="ABC_TRANSPORTER_1"/>
    <property type="match status" value="1"/>
</dbReference>
<reference evidence="12" key="1">
    <citation type="journal article" date="2019" name="Int. J. Syst. Evol. Microbiol.">
        <title>The Global Catalogue of Microorganisms (GCM) 10K type strain sequencing project: providing services to taxonomists for standard genome sequencing and annotation.</title>
        <authorList>
            <consortium name="The Broad Institute Genomics Platform"/>
            <consortium name="The Broad Institute Genome Sequencing Center for Infectious Disease"/>
            <person name="Wu L."/>
            <person name="Ma J."/>
        </authorList>
    </citation>
    <scope>NUCLEOTIDE SEQUENCE [LARGE SCALE GENOMIC DNA]</scope>
    <source>
        <strain evidence="12">CGMCC 4.7178</strain>
    </source>
</reference>
<evidence type="ECO:0000256" key="1">
    <source>
        <dbReference type="ARBA" id="ARBA00004651"/>
    </source>
</evidence>
<evidence type="ECO:0000256" key="3">
    <source>
        <dbReference type="ARBA" id="ARBA00022741"/>
    </source>
</evidence>
<evidence type="ECO:0000313" key="11">
    <source>
        <dbReference type="EMBL" id="GGO45895.1"/>
    </source>
</evidence>
<evidence type="ECO:0000256" key="8">
    <source>
        <dbReference type="SAM" id="Phobius"/>
    </source>
</evidence>
<dbReference type="EMBL" id="BMMP01000004">
    <property type="protein sequence ID" value="GGO45895.1"/>
    <property type="molecule type" value="Genomic_DNA"/>
</dbReference>
<evidence type="ECO:0000313" key="12">
    <source>
        <dbReference type="Proteomes" id="UP000631535"/>
    </source>
</evidence>
<feature type="domain" description="ABC transporter" evidence="9">
    <location>
        <begin position="824"/>
        <end position="1056"/>
    </location>
</feature>
<comment type="subcellular location">
    <subcellularLocation>
        <location evidence="1">Cell membrane</location>
        <topology evidence="1">Multi-pass membrane protein</topology>
    </subcellularLocation>
</comment>
<dbReference type="InterPro" id="IPR022515">
    <property type="entry name" value="NHPM_micro_ABC2"/>
</dbReference>
<dbReference type="SUPFAM" id="SSF52540">
    <property type="entry name" value="P-loop containing nucleoside triphosphate hydrolases"/>
    <property type="match status" value="1"/>
</dbReference>
<feature type="transmembrane region" description="Helical" evidence="8">
    <location>
        <begin position="514"/>
        <end position="535"/>
    </location>
</feature>
<dbReference type="SUPFAM" id="SSF90123">
    <property type="entry name" value="ABC transporter transmembrane region"/>
    <property type="match status" value="1"/>
</dbReference>
<dbReference type="Pfam" id="PF00664">
    <property type="entry name" value="ABC_membrane"/>
    <property type="match status" value="1"/>
</dbReference>
<dbReference type="InterPro" id="IPR003593">
    <property type="entry name" value="AAA+_ATPase"/>
</dbReference>
<evidence type="ECO:0000259" key="9">
    <source>
        <dbReference type="PROSITE" id="PS50893"/>
    </source>
</evidence>
<protein>
    <submittedName>
        <fullName evidence="11">NHLP family bacteriocin export ABC transporter permease/ATPase subunit</fullName>
    </submittedName>
</protein>
<accession>A0ABQ2M1W3</accession>
<dbReference type="InterPro" id="IPR003439">
    <property type="entry name" value="ABC_transporter-like_ATP-bd"/>
</dbReference>
<dbReference type="InterPro" id="IPR039421">
    <property type="entry name" value="Type_1_exporter"/>
</dbReference>
<dbReference type="CDD" id="cd07346">
    <property type="entry name" value="ABC_6TM_exporters"/>
    <property type="match status" value="1"/>
</dbReference>
<dbReference type="Gene3D" id="1.20.1560.10">
    <property type="entry name" value="ABC transporter type 1, transmembrane domain"/>
    <property type="match status" value="1"/>
</dbReference>
<evidence type="ECO:0000256" key="7">
    <source>
        <dbReference type="SAM" id="MobiDB-lite"/>
    </source>
</evidence>
<dbReference type="RefSeq" id="WP_229711690.1">
    <property type="nucleotide sequence ID" value="NZ_BMMP01000004.1"/>
</dbReference>
<keyword evidence="6 8" id="KW-0472">Membrane</keyword>
<dbReference type="PROSITE" id="PS50893">
    <property type="entry name" value="ABC_TRANSPORTER_2"/>
    <property type="match status" value="1"/>
</dbReference>
<feature type="transmembrane region" description="Helical" evidence="8">
    <location>
        <begin position="736"/>
        <end position="755"/>
    </location>
</feature>
<feature type="transmembrane region" description="Helical" evidence="8">
    <location>
        <begin position="547"/>
        <end position="568"/>
    </location>
</feature>
<evidence type="ECO:0000256" key="2">
    <source>
        <dbReference type="ARBA" id="ARBA00022692"/>
    </source>
</evidence>
<dbReference type="InterPro" id="IPR017871">
    <property type="entry name" value="ABC_transporter-like_CS"/>
</dbReference>
<dbReference type="InterPro" id="IPR036640">
    <property type="entry name" value="ABC1_TM_sf"/>
</dbReference>
<sequence>MASAHGPGEQSTAGYGPGAYEEAPHDGVATYEHGNGTYEHGNGTYEHGNGAAPYEHGAGTYGNSTPETAAGAEVPHAGGEVTPSAAAPSAAYGTAASATAEPAATPYGTAASDPVVDAFGSLGEPADSDGRRSMPLEGPHVLWLVTAGAMDLFAVDAAAQGHWHFLGRLEAGTLLLGPVEGPEHTLVGRPLRECGLRRIELRELFTPEHDAYGATSPYGTPYGAAGHGGGAATPSALDTAFALGVGRGLRVLHEAPLDGEVTPEAGHPGITGGTDDDEIQWMRLEPGSVQYGAFFSQEAASQLLVDGRAWQRMVDQQFRLLSALDRWIERLERAHEDRTAAGIEAGETVRAQADQALLASIGTTGKGAAEAARATDDDTLTVARLAAGAAGIKLSAPEESSSTGDRTNPVERIALASRVRTRVVKLDGRWWRRNAGPLVGHRSGSGAPVALLWRRGRYEAVDASGERVRIGRSAAGRFEPRAVMFYRPLPEEPLNAWQLLRFTLRGTRMDVRNLALGGLVAVGLGALVPIATGQVLGEYVPNAETSLITQVSLAIVLSSLVSAAFMLLQNISILRMEGRVEAALQPAVWDRLLRLPTKFFAERSTGELASAAMGISTMRRVMSGVGPIAVQACTVGTMNLVLLLFYSVPLALMAVGLLIVIAGAFFGMGVWQLRWQSRLVDLNNKLNNQAFQTLRGLPKLRVAAAESFAYAAWAREFARSRELQQRVGRIKNWTTVLNSVYLPLCSLIMFMLLAGPARGSLSAAGFLTFNTAVTMMLTSVTQLTNSLISAASALPMFEKVKPVLHEPTEVRGGSSQPGALSGAVEARQLSFRYSDDGPLTLDDVSFRVEPGEFVAVVGASGCGKSTLLRLLIGFEKPVSGSVLYDGQDLAALDQSAVRRQCGVVLQNAQPFVGSILDSICGAEIYSHEEAWEAAEMAGLAEDIKRMPMGMHTVLSDGGAAVSGGQRQRLMIAQALIRRPRILYFDEATSALDNETQRIVSESTRKLRATRIVIAHRLSTVMDADRVLVMSAGRVVQQGTPAELLADTAGQFHALVRRQIH</sequence>
<dbReference type="PANTHER" id="PTHR24221">
    <property type="entry name" value="ATP-BINDING CASSETTE SUB-FAMILY B"/>
    <property type="match status" value="1"/>
</dbReference>
<evidence type="ECO:0000256" key="5">
    <source>
        <dbReference type="ARBA" id="ARBA00022989"/>
    </source>
</evidence>
<keyword evidence="5 8" id="KW-1133">Transmembrane helix</keyword>
<proteinExistence type="predicted"/>
<feature type="region of interest" description="Disordered" evidence="7">
    <location>
        <begin position="1"/>
        <end position="85"/>
    </location>
</feature>
<evidence type="ECO:0000259" key="10">
    <source>
        <dbReference type="PROSITE" id="PS50929"/>
    </source>
</evidence>
<feature type="transmembrane region" description="Helical" evidence="8">
    <location>
        <begin position="628"/>
        <end position="646"/>
    </location>
</feature>
<keyword evidence="4" id="KW-0067">ATP-binding</keyword>